<feature type="transmembrane region" description="Helical" evidence="1">
    <location>
        <begin position="110"/>
        <end position="132"/>
    </location>
</feature>
<dbReference type="EMBL" id="NEDP02005562">
    <property type="protein sequence ID" value="OWF38565.1"/>
    <property type="molecule type" value="Genomic_DNA"/>
</dbReference>
<comment type="caution">
    <text evidence="2">The sequence shown here is derived from an EMBL/GenBank/DDBJ whole genome shotgun (WGS) entry which is preliminary data.</text>
</comment>
<keyword evidence="1" id="KW-0812">Transmembrane</keyword>
<sequence>MGVFGAASMPFIAGVALLGSAILHIVCFISPNWANDGTQSLGLWRYGKCREPGFQNCYKHDHVDTQLKDWFLVVRAMSCLAVIGLSLPLVILPVYMYIALGMYYRRMMAFMSFCSIMATLTIAAAVVVFVIGATDKGWSLEWCFIVEIIAGLFAFIGFVVFLAVLLTRRPAGLKPTYYPSTIHVDPDKPKLYLVQTEPY</sequence>
<proteinExistence type="predicted"/>
<reference evidence="2 3" key="1">
    <citation type="journal article" date="2017" name="Nat. Ecol. Evol.">
        <title>Scallop genome provides insights into evolution of bilaterian karyotype and development.</title>
        <authorList>
            <person name="Wang S."/>
            <person name="Zhang J."/>
            <person name="Jiao W."/>
            <person name="Li J."/>
            <person name="Xun X."/>
            <person name="Sun Y."/>
            <person name="Guo X."/>
            <person name="Huan P."/>
            <person name="Dong B."/>
            <person name="Zhang L."/>
            <person name="Hu X."/>
            <person name="Sun X."/>
            <person name="Wang J."/>
            <person name="Zhao C."/>
            <person name="Wang Y."/>
            <person name="Wang D."/>
            <person name="Huang X."/>
            <person name="Wang R."/>
            <person name="Lv J."/>
            <person name="Li Y."/>
            <person name="Zhang Z."/>
            <person name="Liu B."/>
            <person name="Lu W."/>
            <person name="Hui Y."/>
            <person name="Liang J."/>
            <person name="Zhou Z."/>
            <person name="Hou R."/>
            <person name="Li X."/>
            <person name="Liu Y."/>
            <person name="Li H."/>
            <person name="Ning X."/>
            <person name="Lin Y."/>
            <person name="Zhao L."/>
            <person name="Xing Q."/>
            <person name="Dou J."/>
            <person name="Li Y."/>
            <person name="Mao J."/>
            <person name="Guo H."/>
            <person name="Dou H."/>
            <person name="Li T."/>
            <person name="Mu C."/>
            <person name="Jiang W."/>
            <person name="Fu Q."/>
            <person name="Fu X."/>
            <person name="Miao Y."/>
            <person name="Liu J."/>
            <person name="Yu Q."/>
            <person name="Li R."/>
            <person name="Liao H."/>
            <person name="Li X."/>
            <person name="Kong Y."/>
            <person name="Jiang Z."/>
            <person name="Chourrout D."/>
            <person name="Li R."/>
            <person name="Bao Z."/>
        </authorList>
    </citation>
    <scope>NUCLEOTIDE SEQUENCE [LARGE SCALE GENOMIC DNA]</scope>
    <source>
        <strain evidence="2 3">PY_sf001</strain>
    </source>
</reference>
<organism evidence="2 3">
    <name type="scientific">Mizuhopecten yessoensis</name>
    <name type="common">Japanese scallop</name>
    <name type="synonym">Patinopecten yessoensis</name>
    <dbReference type="NCBI Taxonomy" id="6573"/>
    <lineage>
        <taxon>Eukaryota</taxon>
        <taxon>Metazoa</taxon>
        <taxon>Spiralia</taxon>
        <taxon>Lophotrochozoa</taxon>
        <taxon>Mollusca</taxon>
        <taxon>Bivalvia</taxon>
        <taxon>Autobranchia</taxon>
        <taxon>Pteriomorphia</taxon>
        <taxon>Pectinida</taxon>
        <taxon>Pectinoidea</taxon>
        <taxon>Pectinidae</taxon>
        <taxon>Mizuhopecten</taxon>
    </lineage>
</organism>
<evidence type="ECO:0000313" key="2">
    <source>
        <dbReference type="EMBL" id="OWF38565.1"/>
    </source>
</evidence>
<keyword evidence="1" id="KW-0472">Membrane</keyword>
<dbReference type="Proteomes" id="UP000242188">
    <property type="component" value="Unassembled WGS sequence"/>
</dbReference>
<keyword evidence="1" id="KW-1133">Transmembrane helix</keyword>
<feature type="transmembrane region" description="Helical" evidence="1">
    <location>
        <begin position="70"/>
        <end position="98"/>
    </location>
</feature>
<dbReference type="OrthoDB" id="6094519at2759"/>
<keyword evidence="3" id="KW-1185">Reference proteome</keyword>
<evidence type="ECO:0000313" key="3">
    <source>
        <dbReference type="Proteomes" id="UP000242188"/>
    </source>
</evidence>
<dbReference type="AlphaFoldDB" id="A0A210PPY7"/>
<name>A0A210PPY7_MIZYE</name>
<gene>
    <name evidence="2" type="ORF">KP79_PYT09914</name>
</gene>
<evidence type="ECO:0000256" key="1">
    <source>
        <dbReference type="SAM" id="Phobius"/>
    </source>
</evidence>
<feature type="transmembrane region" description="Helical" evidence="1">
    <location>
        <begin position="12"/>
        <end position="34"/>
    </location>
</feature>
<dbReference type="Gene3D" id="1.20.140.150">
    <property type="match status" value="1"/>
</dbReference>
<feature type="transmembrane region" description="Helical" evidence="1">
    <location>
        <begin position="144"/>
        <end position="166"/>
    </location>
</feature>
<protein>
    <submittedName>
        <fullName evidence="2">Uncharacterized protein</fullName>
    </submittedName>
</protein>
<accession>A0A210PPY7</accession>